<reference evidence="1 2" key="2">
    <citation type="submission" date="2010-03" db="EMBL/GenBank/DDBJ databases">
        <authorList>
            <person name="Pajon A."/>
        </authorList>
    </citation>
    <scope>NUCLEOTIDE SEQUENCE [LARGE SCALE GENOMIC DNA]</scope>
    <source>
        <strain evidence="1 2">V10Sc8a</strain>
    </source>
</reference>
<name>D4MKN4_9FIRM</name>
<protein>
    <submittedName>
        <fullName evidence="1">Uncharacterized protein</fullName>
    </submittedName>
</protein>
<dbReference type="HOGENOM" id="CLU_3309999_0_0_9"/>
<reference evidence="1 2" key="1">
    <citation type="submission" date="2010-03" db="EMBL/GenBank/DDBJ databases">
        <title>The genome sequence of Eubacterium siraeum V10Sc8a.</title>
        <authorList>
            <consortium name="metaHIT consortium -- http://www.metahit.eu/"/>
            <person name="Pajon A."/>
            <person name="Turner K."/>
            <person name="Parkhill J."/>
            <person name="Duncan S."/>
            <person name="Flint H."/>
        </authorList>
    </citation>
    <scope>NUCLEOTIDE SEQUENCE [LARGE SCALE GENOMIC DNA]</scope>
    <source>
        <strain evidence="1 2">V10Sc8a</strain>
    </source>
</reference>
<accession>D4MKN4</accession>
<dbReference type="BioCyc" id="ESIR717961:G136L-1092-MONOMER"/>
<dbReference type="KEGG" id="esr:ES1_13320"/>
<evidence type="ECO:0000313" key="2">
    <source>
        <dbReference type="Proteomes" id="UP000007050"/>
    </source>
</evidence>
<dbReference type="AlphaFoldDB" id="D4MKN4"/>
<proteinExistence type="predicted"/>
<gene>
    <name evidence="1" type="ORF">ES1_13320</name>
</gene>
<sequence>MYWDIFPVISYCGNCSETFCRDVSSCSKDSPSKQSQNVP</sequence>
<dbReference type="Proteomes" id="UP000007050">
    <property type="component" value="Chromosome"/>
</dbReference>
<evidence type="ECO:0000313" key="1">
    <source>
        <dbReference type="EMBL" id="CBL34317.1"/>
    </source>
</evidence>
<dbReference type="EMBL" id="FP929059">
    <property type="protein sequence ID" value="CBL34317.1"/>
    <property type="molecule type" value="Genomic_DNA"/>
</dbReference>
<organism evidence="1 2">
    <name type="scientific">[Eubacterium] siraeum V10Sc8a</name>
    <dbReference type="NCBI Taxonomy" id="717961"/>
    <lineage>
        <taxon>Bacteria</taxon>
        <taxon>Bacillati</taxon>
        <taxon>Bacillota</taxon>
        <taxon>Clostridia</taxon>
        <taxon>Eubacteriales</taxon>
        <taxon>Oscillospiraceae</taxon>
        <taxon>Oscillospiraceae incertae sedis</taxon>
    </lineage>
</organism>